<evidence type="ECO:0000256" key="1">
    <source>
        <dbReference type="SAM" id="Phobius"/>
    </source>
</evidence>
<proteinExistence type="predicted"/>
<name>A0AAN9KEC6_CANGL</name>
<protein>
    <submittedName>
        <fullName evidence="2">Uncharacterized protein</fullName>
    </submittedName>
</protein>
<keyword evidence="1" id="KW-1133">Transmembrane helix</keyword>
<gene>
    <name evidence="2" type="ORF">VNO77_33129</name>
</gene>
<dbReference type="Proteomes" id="UP001367508">
    <property type="component" value="Unassembled WGS sequence"/>
</dbReference>
<reference evidence="2 3" key="1">
    <citation type="submission" date="2024-01" db="EMBL/GenBank/DDBJ databases">
        <title>The genomes of 5 underutilized Papilionoideae crops provide insights into root nodulation and disease resistanc.</title>
        <authorList>
            <person name="Jiang F."/>
        </authorList>
    </citation>
    <scope>NUCLEOTIDE SEQUENCE [LARGE SCALE GENOMIC DNA]</scope>
    <source>
        <strain evidence="2">LVBAO_FW01</strain>
        <tissue evidence="2">Leaves</tissue>
    </source>
</reference>
<keyword evidence="1" id="KW-0472">Membrane</keyword>
<sequence>MNDMHLYVVIWDIIAALCCLFFLDEILHSFQQRPFGMLPGDMQGKGHLLSETNIAVSSLGILCNQELLKIKQTD</sequence>
<organism evidence="2 3">
    <name type="scientific">Canavalia gladiata</name>
    <name type="common">Sword bean</name>
    <name type="synonym">Dolichos gladiatus</name>
    <dbReference type="NCBI Taxonomy" id="3824"/>
    <lineage>
        <taxon>Eukaryota</taxon>
        <taxon>Viridiplantae</taxon>
        <taxon>Streptophyta</taxon>
        <taxon>Embryophyta</taxon>
        <taxon>Tracheophyta</taxon>
        <taxon>Spermatophyta</taxon>
        <taxon>Magnoliopsida</taxon>
        <taxon>eudicotyledons</taxon>
        <taxon>Gunneridae</taxon>
        <taxon>Pentapetalae</taxon>
        <taxon>rosids</taxon>
        <taxon>fabids</taxon>
        <taxon>Fabales</taxon>
        <taxon>Fabaceae</taxon>
        <taxon>Papilionoideae</taxon>
        <taxon>50 kb inversion clade</taxon>
        <taxon>NPAAA clade</taxon>
        <taxon>indigoferoid/millettioid clade</taxon>
        <taxon>Phaseoleae</taxon>
        <taxon>Canavalia</taxon>
    </lineage>
</organism>
<evidence type="ECO:0000313" key="2">
    <source>
        <dbReference type="EMBL" id="KAK7314602.1"/>
    </source>
</evidence>
<accession>A0AAN9KEC6</accession>
<comment type="caution">
    <text evidence="2">The sequence shown here is derived from an EMBL/GenBank/DDBJ whole genome shotgun (WGS) entry which is preliminary data.</text>
</comment>
<evidence type="ECO:0000313" key="3">
    <source>
        <dbReference type="Proteomes" id="UP001367508"/>
    </source>
</evidence>
<keyword evidence="3" id="KW-1185">Reference proteome</keyword>
<keyword evidence="1" id="KW-0812">Transmembrane</keyword>
<dbReference type="EMBL" id="JAYMYQ010000008">
    <property type="protein sequence ID" value="KAK7314602.1"/>
    <property type="molecule type" value="Genomic_DNA"/>
</dbReference>
<feature type="transmembrane region" description="Helical" evidence="1">
    <location>
        <begin position="6"/>
        <end position="23"/>
    </location>
</feature>
<dbReference type="AlphaFoldDB" id="A0AAN9KEC6"/>